<dbReference type="InterPro" id="IPR002182">
    <property type="entry name" value="NB-ARC"/>
</dbReference>
<evidence type="ECO:0000313" key="5">
    <source>
        <dbReference type="Proteomes" id="UP001237642"/>
    </source>
</evidence>
<name>A0AAD8GVZ5_9APIA</name>
<keyword evidence="1" id="KW-0677">Repeat</keyword>
<dbReference type="SUPFAM" id="SSF52540">
    <property type="entry name" value="P-loop containing nucleoside triphosphate hydrolases"/>
    <property type="match status" value="1"/>
</dbReference>
<accession>A0AAD8GVZ5</accession>
<dbReference type="PRINTS" id="PR00364">
    <property type="entry name" value="DISEASERSIST"/>
</dbReference>
<evidence type="ECO:0000259" key="3">
    <source>
        <dbReference type="Pfam" id="PF23598"/>
    </source>
</evidence>
<dbReference type="PANTHER" id="PTHR15140:SF37">
    <property type="entry name" value="UBIQUITIN-LIKE DOMAIN-CONTAINING PROTEIN"/>
    <property type="match status" value="1"/>
</dbReference>
<organism evidence="4 5">
    <name type="scientific">Heracleum sosnowskyi</name>
    <dbReference type="NCBI Taxonomy" id="360622"/>
    <lineage>
        <taxon>Eukaryota</taxon>
        <taxon>Viridiplantae</taxon>
        <taxon>Streptophyta</taxon>
        <taxon>Embryophyta</taxon>
        <taxon>Tracheophyta</taxon>
        <taxon>Spermatophyta</taxon>
        <taxon>Magnoliopsida</taxon>
        <taxon>eudicotyledons</taxon>
        <taxon>Gunneridae</taxon>
        <taxon>Pentapetalae</taxon>
        <taxon>asterids</taxon>
        <taxon>campanulids</taxon>
        <taxon>Apiales</taxon>
        <taxon>Apiaceae</taxon>
        <taxon>Apioideae</taxon>
        <taxon>apioid superclade</taxon>
        <taxon>Tordylieae</taxon>
        <taxon>Tordyliinae</taxon>
        <taxon>Heracleum</taxon>
    </lineage>
</organism>
<dbReference type="Pfam" id="PF00931">
    <property type="entry name" value="NB-ARC"/>
    <property type="match status" value="1"/>
</dbReference>
<dbReference type="GO" id="GO:0006952">
    <property type="term" value="P:defense response"/>
    <property type="evidence" value="ECO:0007669"/>
    <property type="project" value="UniProtKB-KW"/>
</dbReference>
<evidence type="ECO:0000259" key="2">
    <source>
        <dbReference type="Pfam" id="PF00931"/>
    </source>
</evidence>
<dbReference type="Gene3D" id="3.40.50.300">
    <property type="entry name" value="P-loop containing nucleotide triphosphate hydrolases"/>
    <property type="match status" value="1"/>
</dbReference>
<evidence type="ECO:0008006" key="6">
    <source>
        <dbReference type="Google" id="ProtNLM"/>
    </source>
</evidence>
<dbReference type="Proteomes" id="UP001237642">
    <property type="component" value="Unassembled WGS sequence"/>
</dbReference>
<dbReference type="InterPro" id="IPR032675">
    <property type="entry name" value="LRR_dom_sf"/>
</dbReference>
<evidence type="ECO:0000256" key="1">
    <source>
        <dbReference type="ARBA" id="ARBA00022737"/>
    </source>
</evidence>
<gene>
    <name evidence="4" type="ORF">POM88_048304</name>
</gene>
<dbReference type="InterPro" id="IPR027417">
    <property type="entry name" value="P-loop_NTPase"/>
</dbReference>
<dbReference type="Pfam" id="PF23598">
    <property type="entry name" value="LRR_14"/>
    <property type="match status" value="1"/>
</dbReference>
<reference evidence="4" key="2">
    <citation type="submission" date="2023-05" db="EMBL/GenBank/DDBJ databases">
        <authorList>
            <person name="Schelkunov M.I."/>
        </authorList>
    </citation>
    <scope>NUCLEOTIDE SEQUENCE</scope>
    <source>
        <strain evidence="4">Hsosn_3</strain>
        <tissue evidence="4">Leaf</tissue>
    </source>
</reference>
<dbReference type="SUPFAM" id="SSF52058">
    <property type="entry name" value="L domain-like"/>
    <property type="match status" value="1"/>
</dbReference>
<dbReference type="PANTHER" id="PTHR15140">
    <property type="entry name" value="TUBULIN-SPECIFIC CHAPERONE E"/>
    <property type="match status" value="1"/>
</dbReference>
<dbReference type="InterPro" id="IPR055414">
    <property type="entry name" value="LRR_R13L4/SHOC2-like"/>
</dbReference>
<feature type="domain" description="Disease resistance R13L4/SHOC-2-like LRR" evidence="3">
    <location>
        <begin position="381"/>
        <end position="615"/>
    </location>
</feature>
<dbReference type="GO" id="GO:0043531">
    <property type="term" value="F:ADP binding"/>
    <property type="evidence" value="ECO:0007669"/>
    <property type="project" value="InterPro"/>
</dbReference>
<dbReference type="EMBL" id="JAUIZM010000011">
    <property type="protein sequence ID" value="KAK1355048.1"/>
    <property type="molecule type" value="Genomic_DNA"/>
</dbReference>
<keyword evidence="5" id="KW-1185">Reference proteome</keyword>
<reference evidence="4" key="1">
    <citation type="submission" date="2023-02" db="EMBL/GenBank/DDBJ databases">
        <title>Genome of toxic invasive species Heracleum sosnowskyi carries increased number of genes despite the absence of recent whole-genome duplications.</title>
        <authorList>
            <person name="Schelkunov M."/>
            <person name="Shtratnikova V."/>
            <person name="Makarenko M."/>
            <person name="Klepikova A."/>
            <person name="Omelchenko D."/>
            <person name="Novikova G."/>
            <person name="Obukhova E."/>
            <person name="Bogdanov V."/>
            <person name="Penin A."/>
            <person name="Logacheva M."/>
        </authorList>
    </citation>
    <scope>NUCLEOTIDE SEQUENCE</scope>
    <source>
        <strain evidence="4">Hsosn_3</strain>
        <tissue evidence="4">Leaf</tissue>
    </source>
</reference>
<protein>
    <recommendedName>
        <fullName evidence="6">NB-ARC domain-containing protein</fullName>
    </recommendedName>
</protein>
<dbReference type="Gene3D" id="3.80.10.10">
    <property type="entry name" value="Ribonuclease Inhibitor"/>
    <property type="match status" value="2"/>
</dbReference>
<feature type="domain" description="NB-ARC" evidence="2">
    <location>
        <begin position="170"/>
        <end position="268"/>
    </location>
</feature>
<dbReference type="AlphaFoldDB" id="A0AAD8GVZ5"/>
<sequence>MGNLVSRWCNSGIPREETYSRVESRVDLLFVIWIEQVNVLLEYSYWLPIQRCQISFYSDKLRTSMQAFPSFTLTTHPDSSYLSIIYEKIKEAVSRIDEYKTVRPNVDLNSVGERLALQVAEVYVAYMQVFGKPTDWNSTYPYFASHFYFDKKKFQEQLNDEVFVGFQEEASNLLKKLVSITKKQLQVISIVGMAGLGKTTLARRLYSDPYIVSYFYVRVWVTCSQDYQKRDLLLAILRSVVENADDVCSLNDNMLAQELYRALMGRSLVVGKKGSSGAIKTCCIHDLLRELCLRKAEEENFSQNFEYNKHSYICHHSLTNPSKKSKLLLSTNVPSISSDCSCYSIEVSHSFFRDVPVLWDTSKPIRALNLSSIEFFIFPSELLQVVHLRYLELRFRSGNPPESISHLAELQTLIMSSRVGMVIPNSVWKMIKLEHLCIKSGENLVNFSSAGELRLLENLQTLSLVSPTRQCQQILARARNLLKLGICGPLITKSGNLEIPDLGLLVHLETLKLLNTIPLFKSGRFSDLISFPESLKSLSISNTYLDWREASIFELTPNLEVLKMKLNSFVGIDWETSPEAFHRLKYLKIEELDIVTWTASSNHFPVLQRLQVYRCSNLTEIPEDFGNIYTLECIELSGCSNAATESARVIQKEQESNGNDWLQILLNPGLTPT</sequence>
<evidence type="ECO:0000313" key="4">
    <source>
        <dbReference type="EMBL" id="KAK1355048.1"/>
    </source>
</evidence>
<comment type="caution">
    <text evidence="4">The sequence shown here is derived from an EMBL/GenBank/DDBJ whole genome shotgun (WGS) entry which is preliminary data.</text>
</comment>
<proteinExistence type="predicted"/>